<organism evidence="1">
    <name type="scientific">Albugo laibachii Nc14</name>
    <dbReference type="NCBI Taxonomy" id="890382"/>
    <lineage>
        <taxon>Eukaryota</taxon>
        <taxon>Sar</taxon>
        <taxon>Stramenopiles</taxon>
        <taxon>Oomycota</taxon>
        <taxon>Peronosporomycetes</taxon>
        <taxon>Albuginales</taxon>
        <taxon>Albuginaceae</taxon>
        <taxon>Albugo</taxon>
    </lineage>
</organism>
<reference evidence="1" key="2">
    <citation type="submission" date="2011-02" db="EMBL/GenBank/DDBJ databases">
        <authorList>
            <person name="MacLean D."/>
        </authorList>
    </citation>
    <scope>NUCLEOTIDE SEQUENCE</scope>
</reference>
<gene>
    <name evidence="1" type="primary">AlNc14C254G9704</name>
    <name evidence="1" type="ORF">ALNC14_108630</name>
</gene>
<sequence length="445" mass="51088">MEPVGLQPTIDQGRSDAEELCRSFIQERIQNVFVIIHDKDMKYRAFRSVAVEGCAAVLANVGMFQLFACSQEPEFREADDQHFQQYSRSVLEIATVKLHHHTLSSLDELFRSNLRQLELLWSYFEACRIMEAKESETWSWYLDRDQVDKFIVLIGKHLGCPVLRSTQIYIMRQASTSLPYSNIGHILDLVQRTKLMTGKQLSSIRGDDQIEPSKNHFVPRKPAPCEIDRYSSFSAKNSLPTSRIKQSSPDCLFVSTCGSTKSTKASELFPASKRSDQHTYNTWAQNHKVHNVTDRDSRSSDAERCYQNDVLVQRNQEYENNSVLHDLRRKEQHLLSRERPNGTKVVQPESRLVDAKRSSFETTRMMLSYQNKPNVDYEGVISEKKQKSITVRLPQIKKVPTQRFSKVEVDTRLSASEPQGAPTHLRKSISVLPPVSLTRMATCDD</sequence>
<evidence type="ECO:0000313" key="1">
    <source>
        <dbReference type="EMBL" id="CCA24719.1"/>
    </source>
</evidence>
<dbReference type="HOGENOM" id="CLU_615968_0_0_1"/>
<accession>F0WTM7</accession>
<dbReference type="AlphaFoldDB" id="F0WTM7"/>
<protein>
    <submittedName>
        <fullName evidence="1">AlNc14C254G9704 protein</fullName>
    </submittedName>
</protein>
<reference evidence="1" key="1">
    <citation type="journal article" date="2011" name="PLoS Biol.">
        <title>Gene gain and loss during evolution of obligate parasitism in the white rust pathogen of Arabidopsis thaliana.</title>
        <authorList>
            <person name="Kemen E."/>
            <person name="Gardiner A."/>
            <person name="Schultz-Larsen T."/>
            <person name="Kemen A.C."/>
            <person name="Balmuth A.L."/>
            <person name="Robert-Seilaniantz A."/>
            <person name="Bailey K."/>
            <person name="Holub E."/>
            <person name="Studholme D.J."/>
            <person name="Maclean D."/>
            <person name="Jones J.D."/>
        </authorList>
    </citation>
    <scope>NUCLEOTIDE SEQUENCE</scope>
</reference>
<proteinExistence type="predicted"/>
<dbReference type="EMBL" id="FR824299">
    <property type="protein sequence ID" value="CCA24719.1"/>
    <property type="molecule type" value="Genomic_DNA"/>
</dbReference>
<name>F0WTM7_9STRA</name>